<dbReference type="OrthoDB" id="115213at2"/>
<evidence type="ECO:0000313" key="3">
    <source>
        <dbReference type="Proteomes" id="UP000321479"/>
    </source>
</evidence>
<name>A0A5B8V294_9SPHI</name>
<dbReference type="KEGG" id="mgin:FRZ54_20270"/>
<reference evidence="2 3" key="1">
    <citation type="journal article" date="2017" name="Curr. Microbiol.">
        <title>Mucilaginibacter ginsenosidivorans sp. nov., Isolated from Soil of Ginseng Field.</title>
        <authorList>
            <person name="Kim M.M."/>
            <person name="Siddiqi M.Z."/>
            <person name="Im W.T."/>
        </authorList>
    </citation>
    <scope>NUCLEOTIDE SEQUENCE [LARGE SCALE GENOMIC DNA]</scope>
    <source>
        <strain evidence="2 3">Gsoil 3017</strain>
    </source>
</reference>
<dbReference type="Gene3D" id="3.90.1150.200">
    <property type="match status" value="1"/>
</dbReference>
<dbReference type="AlphaFoldDB" id="A0A5B8V294"/>
<dbReference type="Pfam" id="PF08818">
    <property type="entry name" value="DUF1801"/>
    <property type="match status" value="1"/>
</dbReference>
<keyword evidence="3" id="KW-1185">Reference proteome</keyword>
<sequence length="122" mass="13739">MTSSQIKFETVDQYIASFPADVQQKLETIRTAFKQAVPGAAELIHYQMPALDYNGKLVYFAAFKNHYHITLPHAGKVLEAFKDELSGVDISKSTIRLPAGRPLPMDLLTRMVKFKAEQLRGK</sequence>
<proteinExistence type="predicted"/>
<dbReference type="SUPFAM" id="SSF159888">
    <property type="entry name" value="YdhG-like"/>
    <property type="match status" value="1"/>
</dbReference>
<protein>
    <recommendedName>
        <fullName evidence="1">YdhG-like domain-containing protein</fullName>
    </recommendedName>
</protein>
<evidence type="ECO:0000313" key="2">
    <source>
        <dbReference type="EMBL" id="QEC64801.1"/>
    </source>
</evidence>
<dbReference type="Proteomes" id="UP000321479">
    <property type="component" value="Chromosome"/>
</dbReference>
<dbReference type="InterPro" id="IPR014922">
    <property type="entry name" value="YdhG-like"/>
</dbReference>
<gene>
    <name evidence="2" type="ORF">FRZ54_20270</name>
</gene>
<accession>A0A5B8V294</accession>
<dbReference type="EMBL" id="CP042436">
    <property type="protein sequence ID" value="QEC64801.1"/>
    <property type="molecule type" value="Genomic_DNA"/>
</dbReference>
<dbReference type="RefSeq" id="WP_147033635.1">
    <property type="nucleotide sequence ID" value="NZ_CP042436.1"/>
</dbReference>
<feature type="domain" description="YdhG-like" evidence="1">
    <location>
        <begin position="23"/>
        <end position="114"/>
    </location>
</feature>
<organism evidence="2 3">
    <name type="scientific">Mucilaginibacter ginsenosidivorans</name>
    <dbReference type="NCBI Taxonomy" id="398053"/>
    <lineage>
        <taxon>Bacteria</taxon>
        <taxon>Pseudomonadati</taxon>
        <taxon>Bacteroidota</taxon>
        <taxon>Sphingobacteriia</taxon>
        <taxon>Sphingobacteriales</taxon>
        <taxon>Sphingobacteriaceae</taxon>
        <taxon>Mucilaginibacter</taxon>
    </lineage>
</organism>
<evidence type="ECO:0000259" key="1">
    <source>
        <dbReference type="Pfam" id="PF08818"/>
    </source>
</evidence>